<evidence type="ECO:0000313" key="2">
    <source>
        <dbReference type="EMBL" id="KAF7291808.1"/>
    </source>
</evidence>
<dbReference type="Proteomes" id="UP000613580">
    <property type="component" value="Unassembled WGS sequence"/>
</dbReference>
<gene>
    <name evidence="2" type="ORF">HMN09_01240900</name>
</gene>
<feature type="chain" id="PRO_5034083371" description="Secreted protein" evidence="1">
    <location>
        <begin position="25"/>
        <end position="279"/>
    </location>
</feature>
<accession>A0A8H6S337</accession>
<evidence type="ECO:0000256" key="1">
    <source>
        <dbReference type="SAM" id="SignalP"/>
    </source>
</evidence>
<protein>
    <recommendedName>
        <fullName evidence="4">Secreted protein</fullName>
    </recommendedName>
</protein>
<dbReference type="EMBL" id="JACAZE010000023">
    <property type="protein sequence ID" value="KAF7291808.1"/>
    <property type="molecule type" value="Genomic_DNA"/>
</dbReference>
<name>A0A8H6S337_MYCCL</name>
<evidence type="ECO:0008006" key="4">
    <source>
        <dbReference type="Google" id="ProtNLM"/>
    </source>
</evidence>
<reference evidence="2" key="1">
    <citation type="submission" date="2020-05" db="EMBL/GenBank/DDBJ databases">
        <title>Mycena genomes resolve the evolution of fungal bioluminescence.</title>
        <authorList>
            <person name="Tsai I.J."/>
        </authorList>
    </citation>
    <scope>NUCLEOTIDE SEQUENCE</scope>
    <source>
        <strain evidence="2">110903Hualien_Pintung</strain>
    </source>
</reference>
<proteinExistence type="predicted"/>
<evidence type="ECO:0000313" key="3">
    <source>
        <dbReference type="Proteomes" id="UP000613580"/>
    </source>
</evidence>
<keyword evidence="1" id="KW-0732">Signal</keyword>
<comment type="caution">
    <text evidence="2">The sequence shown here is derived from an EMBL/GenBank/DDBJ whole genome shotgun (WGS) entry which is preliminary data.</text>
</comment>
<keyword evidence="3" id="KW-1185">Reference proteome</keyword>
<feature type="signal peptide" evidence="1">
    <location>
        <begin position="1"/>
        <end position="24"/>
    </location>
</feature>
<dbReference type="AlphaFoldDB" id="A0A8H6S337"/>
<organism evidence="2 3">
    <name type="scientific">Mycena chlorophos</name>
    <name type="common">Agaric fungus</name>
    <name type="synonym">Agaricus chlorophos</name>
    <dbReference type="NCBI Taxonomy" id="658473"/>
    <lineage>
        <taxon>Eukaryota</taxon>
        <taxon>Fungi</taxon>
        <taxon>Dikarya</taxon>
        <taxon>Basidiomycota</taxon>
        <taxon>Agaricomycotina</taxon>
        <taxon>Agaricomycetes</taxon>
        <taxon>Agaricomycetidae</taxon>
        <taxon>Agaricales</taxon>
        <taxon>Marasmiineae</taxon>
        <taxon>Mycenaceae</taxon>
        <taxon>Mycena</taxon>
    </lineage>
</organism>
<sequence length="279" mass="30697">MILSLCINVNTLLFTTTTLRLTFALAPPFHPPSCFGIGPMVSADLKSVSPLKFKIVFSRRRKQRLPHLAFDASAFTVLSTPGSWSFSRDDVLIHLVSSSLAVPISQISCACVFTTYCVHPSPSSRFSSLRQHVTIATLIRLNLKPPQTPFPVARLLARHSPTHRAGGGSAASAAIKFTVQSTTLHRFIKKFLSSVLRRRKLNSFFVSVELLRLQIQHLAAALPSTPSVCPLDPETWPALAPITAAAPSPSWRHVQSSLRVDLECPGPGTDQRIWPHLRR</sequence>